<proteinExistence type="predicted"/>
<dbReference type="Proteomes" id="UP000827716">
    <property type="component" value="Segment"/>
</dbReference>
<protein>
    <submittedName>
        <fullName evidence="1">Uncharacterized protein</fullName>
    </submittedName>
</protein>
<keyword evidence="2" id="KW-1185">Reference proteome</keyword>
<reference evidence="1" key="1">
    <citation type="submission" date="2021-09" db="EMBL/GenBank/DDBJ databases">
        <authorList>
            <person name="Colton S."/>
            <person name="McKinney A."/>
            <person name="Ashley L."/>
            <person name="Annie C."/>
            <person name="Elissa F."/>
            <person name="Lindsey D."/>
            <person name="Brady H."/>
            <person name="Batt M.A."/>
            <person name="Denae B."/>
            <person name="Molloy S.D."/>
            <person name="Garlena R.A."/>
            <person name="Russell D.A."/>
            <person name="Jacobs-Sera D."/>
            <person name="Hatfull G.F."/>
        </authorList>
    </citation>
    <scope>NUCLEOTIDE SEQUENCE</scope>
</reference>
<dbReference type="RefSeq" id="YP_010750734.1">
    <property type="nucleotide sequence ID" value="NC_073362.1"/>
</dbReference>
<name>A0AAE9C350_9CAUD</name>
<dbReference type="KEGG" id="vg:80004389"/>
<sequence>MASTVPVLLHLLIRVGDSDEAHEIGTAEIDCVMEAVEPTDGATATAEYRITSFDLPGALRDAADAIEAAAS</sequence>
<evidence type="ECO:0000313" key="2">
    <source>
        <dbReference type="Proteomes" id="UP000827716"/>
    </source>
</evidence>
<accession>A0AAE9C350</accession>
<dbReference type="EMBL" id="OK040792">
    <property type="protein sequence ID" value="UDL16202.1"/>
    <property type="molecule type" value="Genomic_DNA"/>
</dbReference>
<dbReference type="GeneID" id="80004389"/>
<organism evidence="1 2">
    <name type="scientific">Microbacterium phage Kozie</name>
    <dbReference type="NCBI Taxonomy" id="2885981"/>
    <lineage>
        <taxon>Viruses</taxon>
        <taxon>Duplodnaviria</taxon>
        <taxon>Heunggongvirae</taxon>
        <taxon>Uroviricota</taxon>
        <taxon>Caudoviricetes</taxon>
        <taxon>Kutznervirinae</taxon>
        <taxon>Kozievirus</taxon>
        <taxon>Kozievirus kozie</taxon>
    </lineage>
</organism>
<gene>
    <name evidence="1" type="primary">6</name>
    <name evidence="1" type="ORF">SEA_KOZIE_6</name>
</gene>
<evidence type="ECO:0000313" key="1">
    <source>
        <dbReference type="EMBL" id="UDL16202.1"/>
    </source>
</evidence>